<dbReference type="PANTHER" id="PTHR39175">
    <property type="entry name" value="FAMILY PROTEIN, PUTATIVE (AFU_ORTHOLOGUE AFUA_3G15060)-RELATED"/>
    <property type="match status" value="1"/>
</dbReference>
<name>A0ABS7C828_9BACL</name>
<dbReference type="Gene3D" id="3.10.180.10">
    <property type="entry name" value="2,3-Dihydroxybiphenyl 1,2-Dioxygenase, domain 1"/>
    <property type="match status" value="1"/>
</dbReference>
<dbReference type="Pfam" id="PF00903">
    <property type="entry name" value="Glyoxalase"/>
    <property type="match status" value="1"/>
</dbReference>
<comment type="caution">
    <text evidence="2">The sequence shown here is derived from an EMBL/GenBank/DDBJ whole genome shotgun (WGS) entry which is preliminary data.</text>
</comment>
<dbReference type="RefSeq" id="WP_210039715.1">
    <property type="nucleotide sequence ID" value="NZ_JBHLVU010000008.1"/>
</dbReference>
<dbReference type="SUPFAM" id="SSF54593">
    <property type="entry name" value="Glyoxalase/Bleomycin resistance protein/Dihydroxybiphenyl dioxygenase"/>
    <property type="match status" value="1"/>
</dbReference>
<feature type="domain" description="VOC" evidence="1">
    <location>
        <begin position="4"/>
        <end position="119"/>
    </location>
</feature>
<evidence type="ECO:0000313" key="3">
    <source>
        <dbReference type="Proteomes" id="UP001519887"/>
    </source>
</evidence>
<dbReference type="InterPro" id="IPR004360">
    <property type="entry name" value="Glyas_Fos-R_dOase_dom"/>
</dbReference>
<sequence>MITGFHHAQITIPPGQEDQARAFYCGVLQLKEIPKPDSLAGRGGFWVEVGPLALHIGTEDGVDRTRTKAHLAYEVTDLKLIETTLAQRGIAILDGIPIPGYDRFEFRDPFGNRVECIQRIR</sequence>
<evidence type="ECO:0000313" key="2">
    <source>
        <dbReference type="EMBL" id="MBW7457018.1"/>
    </source>
</evidence>
<evidence type="ECO:0000259" key="1">
    <source>
        <dbReference type="PROSITE" id="PS51819"/>
    </source>
</evidence>
<dbReference type="Proteomes" id="UP001519887">
    <property type="component" value="Unassembled WGS sequence"/>
</dbReference>
<protein>
    <submittedName>
        <fullName evidence="2">VOC family protein</fullName>
    </submittedName>
</protein>
<dbReference type="InterPro" id="IPR029068">
    <property type="entry name" value="Glyas_Bleomycin-R_OHBP_Dase"/>
</dbReference>
<reference evidence="2 3" key="1">
    <citation type="submission" date="2021-07" db="EMBL/GenBank/DDBJ databases">
        <title>Paenibacillus radiodurans sp. nov., isolated from the southeastern edge of Tengger Desert.</title>
        <authorList>
            <person name="Zhang G."/>
        </authorList>
    </citation>
    <scope>NUCLEOTIDE SEQUENCE [LARGE SCALE GENOMIC DNA]</scope>
    <source>
        <strain evidence="2 3">CCM 7311</strain>
    </source>
</reference>
<proteinExistence type="predicted"/>
<organism evidence="2 3">
    <name type="scientific">Paenibacillus sepulcri</name>
    <dbReference type="NCBI Taxonomy" id="359917"/>
    <lineage>
        <taxon>Bacteria</taxon>
        <taxon>Bacillati</taxon>
        <taxon>Bacillota</taxon>
        <taxon>Bacilli</taxon>
        <taxon>Bacillales</taxon>
        <taxon>Paenibacillaceae</taxon>
        <taxon>Paenibacillus</taxon>
    </lineage>
</organism>
<dbReference type="InterPro" id="IPR037523">
    <property type="entry name" value="VOC_core"/>
</dbReference>
<keyword evidence="3" id="KW-1185">Reference proteome</keyword>
<gene>
    <name evidence="2" type="ORF">K0U00_23565</name>
</gene>
<dbReference type="EMBL" id="JAHZIK010000727">
    <property type="protein sequence ID" value="MBW7457018.1"/>
    <property type="molecule type" value="Genomic_DNA"/>
</dbReference>
<dbReference type="PROSITE" id="PS51819">
    <property type="entry name" value="VOC"/>
    <property type="match status" value="1"/>
</dbReference>
<accession>A0ABS7C828</accession>
<dbReference type="PANTHER" id="PTHR39175:SF1">
    <property type="entry name" value="FAMILY PROTEIN, PUTATIVE (AFU_ORTHOLOGUE AFUA_3G15060)-RELATED"/>
    <property type="match status" value="1"/>
</dbReference>